<organism evidence="1 2">
    <name type="scientific">Acacia crassicarpa</name>
    <name type="common">northern wattle</name>
    <dbReference type="NCBI Taxonomy" id="499986"/>
    <lineage>
        <taxon>Eukaryota</taxon>
        <taxon>Viridiplantae</taxon>
        <taxon>Streptophyta</taxon>
        <taxon>Embryophyta</taxon>
        <taxon>Tracheophyta</taxon>
        <taxon>Spermatophyta</taxon>
        <taxon>Magnoliopsida</taxon>
        <taxon>eudicotyledons</taxon>
        <taxon>Gunneridae</taxon>
        <taxon>Pentapetalae</taxon>
        <taxon>rosids</taxon>
        <taxon>fabids</taxon>
        <taxon>Fabales</taxon>
        <taxon>Fabaceae</taxon>
        <taxon>Caesalpinioideae</taxon>
        <taxon>mimosoid clade</taxon>
        <taxon>Acacieae</taxon>
        <taxon>Acacia</taxon>
    </lineage>
</organism>
<dbReference type="AlphaFoldDB" id="A0AAE1MPB7"/>
<gene>
    <name evidence="1" type="ORF">QN277_024673</name>
</gene>
<dbReference type="EMBL" id="JAWXYG010000007">
    <property type="protein sequence ID" value="KAK4267956.1"/>
    <property type="molecule type" value="Genomic_DNA"/>
</dbReference>
<dbReference type="PANTHER" id="PTHR46873:SF1">
    <property type="entry name" value="EXPRESSED PROTEIN"/>
    <property type="match status" value="1"/>
</dbReference>
<accession>A0AAE1MPB7</accession>
<dbReference type="PANTHER" id="PTHR46873">
    <property type="entry name" value="EXPRESSED PROTEIN"/>
    <property type="match status" value="1"/>
</dbReference>
<proteinExistence type="predicted"/>
<keyword evidence="2" id="KW-1185">Reference proteome</keyword>
<protein>
    <submittedName>
        <fullName evidence="1">Uncharacterized protein</fullName>
    </submittedName>
</protein>
<evidence type="ECO:0000313" key="1">
    <source>
        <dbReference type="EMBL" id="KAK4267956.1"/>
    </source>
</evidence>
<evidence type="ECO:0000313" key="2">
    <source>
        <dbReference type="Proteomes" id="UP001293593"/>
    </source>
</evidence>
<sequence>MHFKALFGHPFTLIQGTLEAQGSTIRNVPREFCPSIRRGSVVWVDSGREVFISLVNPNKWKKEYAVICWLCSI</sequence>
<name>A0AAE1MPB7_9FABA</name>
<dbReference type="Proteomes" id="UP001293593">
    <property type="component" value="Unassembled WGS sequence"/>
</dbReference>
<comment type="caution">
    <text evidence="1">The sequence shown here is derived from an EMBL/GenBank/DDBJ whole genome shotgun (WGS) entry which is preliminary data.</text>
</comment>
<reference evidence="1" key="1">
    <citation type="submission" date="2023-10" db="EMBL/GenBank/DDBJ databases">
        <title>Chromosome-level genome of the transformable northern wattle, Acacia crassicarpa.</title>
        <authorList>
            <person name="Massaro I."/>
            <person name="Sinha N.R."/>
            <person name="Poethig S."/>
            <person name="Leichty A.R."/>
        </authorList>
    </citation>
    <scope>NUCLEOTIDE SEQUENCE</scope>
    <source>
        <strain evidence="1">Acra3RX</strain>
        <tissue evidence="1">Leaf</tissue>
    </source>
</reference>